<dbReference type="Gene3D" id="1.10.1200.10">
    <property type="entry name" value="ACP-like"/>
    <property type="match status" value="1"/>
</dbReference>
<keyword evidence="1" id="KW-0596">Phosphopantetheine</keyword>
<dbReference type="Gene3D" id="3.30.559.10">
    <property type="entry name" value="Chloramphenicol acetyltransferase-like domain"/>
    <property type="match status" value="3"/>
</dbReference>
<dbReference type="GO" id="GO:0043041">
    <property type="term" value="P:amino acid activation for nonribosomal peptide biosynthetic process"/>
    <property type="evidence" value="ECO:0007669"/>
    <property type="project" value="TreeGrafter"/>
</dbReference>
<dbReference type="Gene3D" id="3.40.50.12780">
    <property type="entry name" value="N-terminal domain of ligase-like"/>
    <property type="match status" value="2"/>
</dbReference>
<dbReference type="CDD" id="cd19545">
    <property type="entry name" value="FUM14_C_NRPS-like"/>
    <property type="match status" value="1"/>
</dbReference>
<dbReference type="SUPFAM" id="SSF47336">
    <property type="entry name" value="ACP-like"/>
    <property type="match status" value="1"/>
</dbReference>
<dbReference type="NCBIfam" id="TIGR01733">
    <property type="entry name" value="AA-adenyl-dom"/>
    <property type="match status" value="1"/>
</dbReference>
<evidence type="ECO:0000256" key="3">
    <source>
        <dbReference type="ARBA" id="ARBA00022598"/>
    </source>
</evidence>
<dbReference type="Gene3D" id="3.30.559.30">
    <property type="entry name" value="Nonribosomal peptide synthetase, condensation domain"/>
    <property type="match status" value="3"/>
</dbReference>
<dbReference type="InterPro" id="IPR000873">
    <property type="entry name" value="AMP-dep_synth/lig_dom"/>
</dbReference>
<dbReference type="PROSITE" id="PS50075">
    <property type="entry name" value="CARRIER"/>
    <property type="match status" value="1"/>
</dbReference>
<sequence>EHELLDLTPVQLELLTSIDPHSAWTSFTFDVPEHMAFSIDRLRMTWQAMAAHHPILRTVIVPLPNGDDLARQSVVHHILPMGFGTWEPLNKTVPYLVYQERDQASPSLTLHYHRALIDDKSLLLIRNDFELFFHGYAFPTRIPFTTYARSISMLNHSDTSAFWRSYLENYSSKQLFRVSGARDSSMETVVSGDEDLLSRVEDFAQDHQVNIKTVVLAAWFATSSRHLDSSDLALYTDLRDHGADAEEYIVGPMDVMAPLRMNLVKDETVLGFIYRLDNEEKTASGHTYIGAKAINQLLGSNRPNIIFNFFDSELPTHSPQARHTTLGVSFTFVSAQMTMTHDPVIPSARVQIVLQHFWEALERITESPYVLFESLSLVSKTEESALMGFRSSRVGVVPRLVHNLIQEQAASHGDDIAIRFERAEAMTFSQLNSAANGLARQMVGMMSPGSIIPVHMDVSINFIIALLAILKAGGGYVILDPEQPMARKIYIVKDVNAPFYITQQGAMDKIPHTNAVLIEDLFQGSVYSSNLNLPLDTENPAYVIYTSGSTGAPKGVVLSHRAASAGILCAPGIPNNHTLLYYNPVFSAAQRTILSTLSSGGCLCLASRSTLQLSLATLINEMQVTNLGITSSTITLLEPTQVPTLQSVTLTGEALDHSVAEKWAERVELRNNYGLSECTQLNWGRIMTVSGSSSRNVGLPTDTTSAFILDPGTLQLSPFLVPGELCLQGPQLASGYLNKPDLTNAAFLASPFEKGQRLYRTGDMAIRMEDGTIEIIGRVDFQTKINGQRVEPGEISALLRMQESVRTAVVVAAKVEGENALIACIVPHDTALRLKYRENADEDGTLLPYSLIPDTMAVDKDTYEDIYPVTALQEGIISAHQTKGGYIYHRTYRVRGINIARLQESFQSIIDNNAIYRTGFIENGPTFLQAVHRQFQLRVTRVHDMSVDEYVGKPEVQNVDISKPPIQAAILDDDVLVVTIHHALFDFWSSRFLFEDTAAVYLGQPVLSRPSFNIFVQHLQSFNDAAAAEFWSDYLQGASQTRLATEEQFNSVKSALRRDLRAFTASTGVTIGALIYATWALLLWKHTGNTDVTFAVTLSGRDAPIRQIQDLNGPTLTTVPVRVQIQSTDTLAQLLLSVQDELWKVSQYSQLGLRRILQASAKSSDLFDSMVNFLVKRETSQEHTVFQHFADRPIWETGFTSLEVEEGVDGEFEIRLSGYLEPIRTGFVLEQVVRIFDTMLSDSRTTLREVDVIAESEAKYLGALCPPVITNASFLHDQFERVAIEAGNRTAIEFENSDPVSYPELNNQANQFSRYLVRILKAGGAFVPLDPDNPPERNNFIVKDVQAKIVLTDENLRGIFDGESNEEVEVVDVYNIDVSDYAITNFRPHDLEPNNLAYAIYTSGSTGLPKGVLISHRSIAAGIESIIHAEQWQPEWRVLQFSNYVFDVSVGDIFCTLGTGATLCMAPMESLLSDLASVINAMAVDRLFLTPTVAKLIQPEDVPAVQGIYLAGEPVTPDLVETWTPHCVVMNCYGPTEASILAAVGTIEQGGNARVIGYPLKNCINMILEPDSLRMAPYGALGELCLSGPQIARGYLNRPEATNKAFVTKGKERVYRTGDLARWIPGKLVECFGRKDSQVKINGHRIELGEIESAILKAANVHHAIVAVVEIQKKAQLIAFCVVDPANSLGILPAEEYLETLTSVSISLTSLPPYMVPSIWIPMGTLPLLPSGKTNRKKLVEWIHSMESHHLQGYSNAGAHAEFMEPVTPEEKLLQVLWAALFHKEPTDISAASPFFAHGGDSISAINLVSKCKGQGYILAVGDVLAFPLLQDMASRMRPVKAAQTAVEKFSMVVPANVYATLADLGVSEADIETVYPAPPGVEDFLVRGAKPEQFWQCQTVRSLPDILDFDQWIRITTELTARNEILRSMWLEVDRSCLQVVLAKPVLDLQVIQCSSEADKQRQIDQTWDTKFTLGKPFIFYRLLVLPDGSRDLLIKIHHAMYDGTLLRIFDDEFKALFKGQTVPTTVPFGDYVSHMHSTDKKKSLQFWEDLLRSSAPPFPVADNPIASALAVTGTDRKVDSFAANCGVTVSIVFQTAFSLLLCRLSGGRTDVTYDNLITGRNVDLEEAQTIAGTCANFLPFRTIFHEETSIRELLKTTQSLFWKTTENGDVSLNDIYRALGQDRVQSASRALFLFQPFDQPTPTTNILEKHMRWMVMALSTVRMPVDYALHLEVSKTPVGYQLKWKYDPRVYPVDEFEGITEAFSQILESVMSHSRSRVSSLI</sequence>
<dbReference type="GO" id="GO:0031177">
    <property type="term" value="F:phosphopantetheine binding"/>
    <property type="evidence" value="ECO:0007669"/>
    <property type="project" value="TreeGrafter"/>
</dbReference>
<dbReference type="STRING" id="1448320.A0A319DJ18"/>
<keyword evidence="3" id="KW-0436">Ligase</keyword>
<dbReference type="CDD" id="cd19542">
    <property type="entry name" value="CT_NRPS-like"/>
    <property type="match status" value="1"/>
</dbReference>
<dbReference type="CDD" id="cd05918">
    <property type="entry name" value="A_NRPS_SidN3_like"/>
    <property type="match status" value="1"/>
</dbReference>
<organism evidence="6 7">
    <name type="scientific">Aspergillus ellipticus CBS 707.79</name>
    <dbReference type="NCBI Taxonomy" id="1448320"/>
    <lineage>
        <taxon>Eukaryota</taxon>
        <taxon>Fungi</taxon>
        <taxon>Dikarya</taxon>
        <taxon>Ascomycota</taxon>
        <taxon>Pezizomycotina</taxon>
        <taxon>Eurotiomycetes</taxon>
        <taxon>Eurotiomycetidae</taxon>
        <taxon>Eurotiales</taxon>
        <taxon>Aspergillaceae</taxon>
        <taxon>Aspergillus</taxon>
        <taxon>Aspergillus subgen. Circumdati</taxon>
    </lineage>
</organism>
<proteinExistence type="inferred from homology"/>
<dbReference type="Pfam" id="PF00668">
    <property type="entry name" value="Condensation"/>
    <property type="match status" value="3"/>
</dbReference>
<evidence type="ECO:0000256" key="1">
    <source>
        <dbReference type="ARBA" id="ARBA00022450"/>
    </source>
</evidence>
<dbReference type="VEuPathDB" id="FungiDB:BO71DRAFT_460533"/>
<dbReference type="Pfam" id="PF00501">
    <property type="entry name" value="AMP-binding"/>
    <property type="match status" value="2"/>
</dbReference>
<reference evidence="6 7" key="1">
    <citation type="submission" date="2018-02" db="EMBL/GenBank/DDBJ databases">
        <title>The genomes of Aspergillus section Nigri reveals drivers in fungal speciation.</title>
        <authorList>
            <consortium name="DOE Joint Genome Institute"/>
            <person name="Vesth T.C."/>
            <person name="Nybo J."/>
            <person name="Theobald S."/>
            <person name="Brandl J."/>
            <person name="Frisvad J.C."/>
            <person name="Nielsen K.F."/>
            <person name="Lyhne E.K."/>
            <person name="Kogle M.E."/>
            <person name="Kuo A."/>
            <person name="Riley R."/>
            <person name="Clum A."/>
            <person name="Nolan M."/>
            <person name="Lipzen A."/>
            <person name="Salamov A."/>
            <person name="Henrissat B."/>
            <person name="Wiebenga A."/>
            <person name="De vries R.P."/>
            <person name="Grigoriev I.V."/>
            <person name="Mortensen U.H."/>
            <person name="Andersen M.R."/>
            <person name="Baker S.E."/>
        </authorList>
    </citation>
    <scope>NUCLEOTIDE SEQUENCE [LARGE SCALE GENOMIC DNA]</scope>
    <source>
        <strain evidence="6 7">CBS 707.79</strain>
    </source>
</reference>
<dbReference type="GO" id="GO:0044550">
    <property type="term" value="P:secondary metabolite biosynthetic process"/>
    <property type="evidence" value="ECO:0007669"/>
    <property type="project" value="TreeGrafter"/>
</dbReference>
<dbReference type="PANTHER" id="PTHR45527">
    <property type="entry name" value="NONRIBOSOMAL PEPTIDE SYNTHETASE"/>
    <property type="match status" value="1"/>
</dbReference>
<dbReference type="FunFam" id="3.30.300.30:FF:000015">
    <property type="entry name" value="Nonribosomal peptide synthase SidD"/>
    <property type="match status" value="1"/>
</dbReference>
<dbReference type="SUPFAM" id="SSF56801">
    <property type="entry name" value="Acetyl-CoA synthetase-like"/>
    <property type="match status" value="2"/>
</dbReference>
<feature type="domain" description="Carrier" evidence="5">
    <location>
        <begin position="1765"/>
        <end position="1841"/>
    </location>
</feature>
<dbReference type="InterPro" id="IPR020845">
    <property type="entry name" value="AMP-binding_CS"/>
</dbReference>
<dbReference type="PROSITE" id="PS00455">
    <property type="entry name" value="AMP_BINDING"/>
    <property type="match status" value="1"/>
</dbReference>
<dbReference type="PANTHER" id="PTHR45527:SF1">
    <property type="entry name" value="FATTY ACID SYNTHASE"/>
    <property type="match status" value="1"/>
</dbReference>
<name>A0A319DJ18_9EURO</name>
<dbReference type="EMBL" id="KZ825954">
    <property type="protein sequence ID" value="PYH91183.1"/>
    <property type="molecule type" value="Genomic_DNA"/>
</dbReference>
<dbReference type="InterPro" id="IPR042099">
    <property type="entry name" value="ANL_N_sf"/>
</dbReference>
<keyword evidence="7" id="KW-1185">Reference proteome</keyword>
<dbReference type="GO" id="GO:0005737">
    <property type="term" value="C:cytoplasm"/>
    <property type="evidence" value="ECO:0007669"/>
    <property type="project" value="TreeGrafter"/>
</dbReference>
<evidence type="ECO:0000313" key="6">
    <source>
        <dbReference type="EMBL" id="PYH91183.1"/>
    </source>
</evidence>
<accession>A0A319DJ18</accession>
<evidence type="ECO:0000256" key="2">
    <source>
        <dbReference type="ARBA" id="ARBA00022553"/>
    </source>
</evidence>
<dbReference type="InterPro" id="IPR045851">
    <property type="entry name" value="AMP-bd_C_sf"/>
</dbReference>
<evidence type="ECO:0000256" key="4">
    <source>
        <dbReference type="ARBA" id="ARBA00029454"/>
    </source>
</evidence>
<evidence type="ECO:0000259" key="5">
    <source>
        <dbReference type="PROSITE" id="PS50075"/>
    </source>
</evidence>
<dbReference type="InterPro" id="IPR009081">
    <property type="entry name" value="PP-bd_ACP"/>
</dbReference>
<dbReference type="InterPro" id="IPR010071">
    <property type="entry name" value="AA_adenyl_dom"/>
</dbReference>
<dbReference type="Proteomes" id="UP000247810">
    <property type="component" value="Unassembled WGS sequence"/>
</dbReference>
<comment type="similarity">
    <text evidence="4">Belongs to the NRP synthetase family.</text>
</comment>
<dbReference type="OrthoDB" id="416786at2759"/>
<dbReference type="Pfam" id="PF00550">
    <property type="entry name" value="PP-binding"/>
    <property type="match status" value="1"/>
</dbReference>
<gene>
    <name evidence="6" type="ORF">BO71DRAFT_460533</name>
</gene>
<dbReference type="InterPro" id="IPR023213">
    <property type="entry name" value="CAT-like_dom_sf"/>
</dbReference>
<dbReference type="SUPFAM" id="SSF52777">
    <property type="entry name" value="CoA-dependent acyltransferases"/>
    <property type="match status" value="6"/>
</dbReference>
<dbReference type="InterPro" id="IPR001242">
    <property type="entry name" value="Condensation_dom"/>
</dbReference>
<dbReference type="GO" id="GO:0016874">
    <property type="term" value="F:ligase activity"/>
    <property type="evidence" value="ECO:0007669"/>
    <property type="project" value="UniProtKB-KW"/>
</dbReference>
<feature type="non-terminal residue" evidence="6">
    <location>
        <position position="1"/>
    </location>
</feature>
<dbReference type="Gene3D" id="3.30.300.30">
    <property type="match status" value="2"/>
</dbReference>
<protein>
    <submittedName>
        <fullName evidence="6">Tyrocidine synthetase 1</fullName>
    </submittedName>
</protein>
<dbReference type="InterPro" id="IPR036736">
    <property type="entry name" value="ACP-like_sf"/>
</dbReference>
<evidence type="ECO:0000313" key="7">
    <source>
        <dbReference type="Proteomes" id="UP000247810"/>
    </source>
</evidence>
<keyword evidence="2" id="KW-0597">Phosphoprotein</keyword>